<feature type="transmembrane region" description="Helical" evidence="1">
    <location>
        <begin position="74"/>
        <end position="92"/>
    </location>
</feature>
<dbReference type="EMBL" id="NOWT01000002">
    <property type="protein sequence ID" value="OYD85780.1"/>
    <property type="molecule type" value="Genomic_DNA"/>
</dbReference>
<protein>
    <submittedName>
        <fullName evidence="2">Uncharacterized protein</fullName>
    </submittedName>
</protein>
<reference evidence="2 3" key="1">
    <citation type="submission" date="2017-07" db="EMBL/GenBank/DDBJ databases">
        <title>Whole genome sequence of Azospirillum brasilense 2A1, a potential biofertilizer strain.</title>
        <authorList>
            <person name="Fontana C.A."/>
            <person name="Toffoli L.M."/>
            <person name="Salazar S.M."/>
            <person name="Puglisi E."/>
            <person name="Pedraza R."/>
            <person name="Bassi D."/>
            <person name="Cocconcelli P.S."/>
        </authorList>
    </citation>
    <scope>NUCLEOTIDE SEQUENCE [LARGE SCALE GENOMIC DNA]</scope>
    <source>
        <strain evidence="2 3">2A1</strain>
    </source>
</reference>
<feature type="transmembrane region" description="Helical" evidence="1">
    <location>
        <begin position="12"/>
        <end position="34"/>
    </location>
</feature>
<organism evidence="2 3">
    <name type="scientific">Azospirillum brasilense</name>
    <dbReference type="NCBI Taxonomy" id="192"/>
    <lineage>
        <taxon>Bacteria</taxon>
        <taxon>Pseudomonadati</taxon>
        <taxon>Pseudomonadota</taxon>
        <taxon>Alphaproteobacteria</taxon>
        <taxon>Rhodospirillales</taxon>
        <taxon>Azospirillaceae</taxon>
        <taxon>Azospirillum</taxon>
    </lineage>
</organism>
<feature type="transmembrane region" description="Helical" evidence="1">
    <location>
        <begin position="46"/>
        <end position="67"/>
    </location>
</feature>
<name>A0A235HIX1_AZOBR</name>
<dbReference type="AlphaFoldDB" id="A0A235HIX1"/>
<evidence type="ECO:0000313" key="3">
    <source>
        <dbReference type="Proteomes" id="UP000215367"/>
    </source>
</evidence>
<dbReference type="RefSeq" id="WP_094301839.1">
    <property type="nucleotide sequence ID" value="NZ_NOWT01000002.1"/>
</dbReference>
<keyword evidence="1" id="KW-1133">Transmembrane helix</keyword>
<gene>
    <name evidence="2" type="ORF">CHT98_03225</name>
</gene>
<accession>A0A235HIX1</accession>
<sequence>MPSMSSTITRQIVTPVTIVLFVVSTVTGIMLLLHWNGNLVRFSHEWLSVGFSVIGLWHLARNWTAFLQYFKRNVALSAFVVSVAGSLVFTAMTGTPASTGGPGAMMRAVANAPLATVAPVFGLDPDKAIQALKAANIEAQPGESLSAIGTRAGMNAVGVANILTAAKQPRPASNGPAS</sequence>
<keyword evidence="1" id="KW-0812">Transmembrane</keyword>
<proteinExistence type="predicted"/>
<keyword evidence="1" id="KW-0472">Membrane</keyword>
<dbReference type="Proteomes" id="UP000215367">
    <property type="component" value="Unassembled WGS sequence"/>
</dbReference>
<comment type="caution">
    <text evidence="2">The sequence shown here is derived from an EMBL/GenBank/DDBJ whole genome shotgun (WGS) entry which is preliminary data.</text>
</comment>
<evidence type="ECO:0000313" key="2">
    <source>
        <dbReference type="EMBL" id="OYD85780.1"/>
    </source>
</evidence>
<evidence type="ECO:0000256" key="1">
    <source>
        <dbReference type="SAM" id="Phobius"/>
    </source>
</evidence>